<feature type="transmembrane region" description="Helical" evidence="30">
    <location>
        <begin position="451"/>
        <end position="475"/>
    </location>
</feature>
<dbReference type="GO" id="GO:0019955">
    <property type="term" value="F:cytokine binding"/>
    <property type="evidence" value="ECO:0007669"/>
    <property type="project" value="InterPro"/>
</dbReference>
<evidence type="ECO:0000256" key="10">
    <source>
        <dbReference type="ARBA" id="ARBA00022777"/>
    </source>
</evidence>
<dbReference type="Pfam" id="PF25305">
    <property type="entry name" value="Ig_PDGFR_d4"/>
    <property type="match status" value="1"/>
</dbReference>
<feature type="binding site" evidence="24 27">
    <location>
        <position position="1513"/>
    </location>
    <ligand>
        <name>ATP</name>
        <dbReference type="ChEBI" id="CHEBI:30616"/>
    </ligand>
</feature>
<feature type="region of interest" description="Disordered" evidence="29">
    <location>
        <begin position="1822"/>
        <end position="1870"/>
    </location>
</feature>
<feature type="active site" description="Proton acceptor" evidence="23">
    <location>
        <position position="1666"/>
    </location>
</feature>
<keyword evidence="20 28" id="KW-0393">Immunoglobulin domain</keyword>
<organism evidence="34 35">
    <name type="scientific">Collichthys lucidus</name>
    <name type="common">Big head croaker</name>
    <name type="synonym">Sciaena lucida</name>
    <dbReference type="NCBI Taxonomy" id="240159"/>
    <lineage>
        <taxon>Eukaryota</taxon>
        <taxon>Metazoa</taxon>
        <taxon>Chordata</taxon>
        <taxon>Craniata</taxon>
        <taxon>Vertebrata</taxon>
        <taxon>Euteleostomi</taxon>
        <taxon>Actinopterygii</taxon>
        <taxon>Neopterygii</taxon>
        <taxon>Teleostei</taxon>
        <taxon>Neoteleostei</taxon>
        <taxon>Acanthomorphata</taxon>
        <taxon>Eupercaria</taxon>
        <taxon>Sciaenidae</taxon>
        <taxon>Collichthys</taxon>
    </lineage>
</organism>
<feature type="site" description="Important for interaction with phosphotyrosine-binding proteins" evidence="26">
    <location>
        <position position="1812"/>
    </location>
</feature>
<evidence type="ECO:0000256" key="16">
    <source>
        <dbReference type="ARBA" id="ARBA00023137"/>
    </source>
</evidence>
<keyword evidence="14 30" id="KW-1133">Transmembrane helix</keyword>
<keyword evidence="15 30" id="KW-0472">Membrane</keyword>
<dbReference type="InterPro" id="IPR000719">
    <property type="entry name" value="Prot_kinase_dom"/>
</dbReference>
<dbReference type="PRINTS" id="PR00109">
    <property type="entry name" value="TYRKINASE"/>
</dbReference>
<keyword evidence="35" id="KW-1185">Reference proteome</keyword>
<feature type="region of interest" description="Disordered" evidence="29">
    <location>
        <begin position="809"/>
        <end position="829"/>
    </location>
</feature>
<feature type="transmembrane region" description="Helical" evidence="30">
    <location>
        <begin position="1410"/>
        <end position="1433"/>
    </location>
</feature>
<evidence type="ECO:0000256" key="12">
    <source>
        <dbReference type="ARBA" id="ARBA00022842"/>
    </source>
</evidence>
<evidence type="ECO:0000256" key="25">
    <source>
        <dbReference type="PIRSR" id="PIRSR000615-3"/>
    </source>
</evidence>
<evidence type="ECO:0000256" key="9">
    <source>
        <dbReference type="ARBA" id="ARBA00022741"/>
    </source>
</evidence>
<dbReference type="InterPro" id="IPR020635">
    <property type="entry name" value="Tyr_kinase_cat_dom"/>
</dbReference>
<dbReference type="SMART" id="SM00408">
    <property type="entry name" value="IGc2"/>
    <property type="match status" value="3"/>
</dbReference>
<dbReference type="InterPro" id="IPR003599">
    <property type="entry name" value="Ig_sub"/>
</dbReference>
<dbReference type="PROSITE" id="PS00107">
    <property type="entry name" value="PROTEIN_KINASE_ATP"/>
    <property type="match status" value="2"/>
</dbReference>
<dbReference type="Gene3D" id="1.10.510.10">
    <property type="entry name" value="Transferase(Phosphotransferase) domain 1"/>
    <property type="match status" value="2"/>
</dbReference>
<keyword evidence="5" id="KW-0808">Transferase</keyword>
<evidence type="ECO:0000256" key="30">
    <source>
        <dbReference type="SAM" id="Phobius"/>
    </source>
</evidence>
<dbReference type="Pfam" id="PF13927">
    <property type="entry name" value="Ig_3"/>
    <property type="match status" value="1"/>
</dbReference>
<dbReference type="PROSITE" id="PS00109">
    <property type="entry name" value="PROTEIN_KINASE_TYR"/>
    <property type="match status" value="2"/>
</dbReference>
<evidence type="ECO:0000256" key="3">
    <source>
        <dbReference type="ARBA" id="ARBA00022475"/>
    </source>
</evidence>
<evidence type="ECO:0000256" key="2">
    <source>
        <dbReference type="ARBA" id="ARBA00011902"/>
    </source>
</evidence>
<comment type="subcellular location">
    <subcellularLocation>
        <location evidence="1">Cell membrane</location>
        <topology evidence="1">Single-pass type I membrane protein</topology>
    </subcellularLocation>
    <subcellularLocation>
        <location evidence="28">Membrane</location>
        <topology evidence="28">Single-pass type I membrane protein</topology>
    </subcellularLocation>
</comment>
<evidence type="ECO:0000256" key="7">
    <source>
        <dbReference type="ARBA" id="ARBA00022723"/>
    </source>
</evidence>
<evidence type="ECO:0000256" key="21">
    <source>
        <dbReference type="ARBA" id="ARBA00032147"/>
    </source>
</evidence>
<keyword evidence="3" id="KW-1003">Cell membrane</keyword>
<comment type="catalytic activity">
    <reaction evidence="22">
        <text>L-tyrosyl-[protein] + ATP = O-phospho-L-tyrosyl-[protein] + ADP + H(+)</text>
        <dbReference type="Rhea" id="RHEA:10596"/>
        <dbReference type="Rhea" id="RHEA-COMP:10136"/>
        <dbReference type="Rhea" id="RHEA-COMP:20101"/>
        <dbReference type="ChEBI" id="CHEBI:15378"/>
        <dbReference type="ChEBI" id="CHEBI:30616"/>
        <dbReference type="ChEBI" id="CHEBI:46858"/>
        <dbReference type="ChEBI" id="CHEBI:61978"/>
        <dbReference type="ChEBI" id="CHEBI:456216"/>
        <dbReference type="EC" id="2.7.10.1"/>
    </reaction>
</comment>
<reference evidence="34 35" key="1">
    <citation type="submission" date="2019-01" db="EMBL/GenBank/DDBJ databases">
        <title>Genome Assembly of Collichthys lucidus.</title>
        <authorList>
            <person name="Cai M."/>
            <person name="Xiao S."/>
        </authorList>
    </citation>
    <scope>NUCLEOTIDE SEQUENCE [LARGE SCALE GENOMIC DNA]</scope>
    <source>
        <strain evidence="34">JT15FE1705JMU</strain>
        <tissue evidence="34">Muscle</tissue>
    </source>
</reference>
<dbReference type="Pfam" id="PF07714">
    <property type="entry name" value="PK_Tyr_Ser-Thr"/>
    <property type="match status" value="2"/>
</dbReference>
<evidence type="ECO:0000256" key="6">
    <source>
        <dbReference type="ARBA" id="ARBA00022692"/>
    </source>
</evidence>
<evidence type="ECO:0000313" key="34">
    <source>
        <dbReference type="EMBL" id="TKS83452.1"/>
    </source>
</evidence>
<evidence type="ECO:0000259" key="33">
    <source>
        <dbReference type="PROSITE" id="PS50835"/>
    </source>
</evidence>
<keyword evidence="8" id="KW-0677">Repeat</keyword>
<comment type="similarity">
    <text evidence="28">Belongs to the protein kinase superfamily. Tyr protein kinase family. CSF-1/PDGF receptor subfamily.</text>
</comment>
<dbReference type="PANTHER" id="PTHR24416:SF47">
    <property type="entry name" value="MACROPHAGE COLONY-STIMULATING FACTOR 1 RECEPTOR"/>
    <property type="match status" value="1"/>
</dbReference>
<keyword evidence="18 28" id="KW-0675">Receptor</keyword>
<dbReference type="GO" id="GO:0005524">
    <property type="term" value="F:ATP binding"/>
    <property type="evidence" value="ECO:0007669"/>
    <property type="project" value="UniProtKB-UniRule"/>
</dbReference>
<accession>A0A4V6AR79</accession>
<keyword evidence="9 24" id="KW-0547">Nucleotide-binding</keyword>
<dbReference type="InterPro" id="IPR001824">
    <property type="entry name" value="Tyr_kinase_rcpt_3_CS"/>
</dbReference>
<dbReference type="FunFam" id="1.10.510.10:FF:000140">
    <property type="entry name" value="Platelet-derived growth factor receptor beta"/>
    <property type="match status" value="2"/>
</dbReference>
<dbReference type="Gene3D" id="2.60.40.10">
    <property type="entry name" value="Immunoglobulins"/>
    <property type="match status" value="7"/>
</dbReference>
<gene>
    <name evidence="34" type="ORF">D9C73_017564</name>
</gene>
<evidence type="ECO:0000256" key="28">
    <source>
        <dbReference type="RuleBase" id="RU000311"/>
    </source>
</evidence>
<dbReference type="InterPro" id="IPR050122">
    <property type="entry name" value="RTK"/>
</dbReference>
<dbReference type="GO" id="GO:0005011">
    <property type="term" value="F:macrophage colony-stimulating factor receptor activity"/>
    <property type="evidence" value="ECO:0007669"/>
    <property type="project" value="TreeGrafter"/>
</dbReference>
<keyword evidence="6 28" id="KW-0812">Transmembrane</keyword>
<evidence type="ECO:0000313" key="35">
    <source>
        <dbReference type="Proteomes" id="UP000298787"/>
    </source>
</evidence>
<dbReference type="Proteomes" id="UP000298787">
    <property type="component" value="Chromosome 15"/>
</dbReference>
<evidence type="ECO:0000256" key="5">
    <source>
        <dbReference type="ARBA" id="ARBA00022679"/>
    </source>
</evidence>
<dbReference type="InterPro" id="IPR003598">
    <property type="entry name" value="Ig_sub2"/>
</dbReference>
<sequence length="1870" mass="208988">MTLKGPDDRWPIMASIRRRTRSLIVLHFLLGVLLVHPDGSICLELQPSSTEVLLNSNANFTVVCSGWSQVTWRLPQDFLIDGVDVDNQGSSSILQLSNVTWKNSGRYTCEEASSYQSKVVDIFIPGQGPEEWFVPLGPGVVMKEAEEDTIPCVVSNPQLNVSLYERPGRTPVSGMTYEPGHGFTGRLKDASYVCVATHGDVEKESQVYYVFSIVVPKVIEVDMTVSSSVLKQGEVLTVNCTVKDTEMVYFNWDFPRKEETIQERTVKKNVTVTVLDRGYVYLWPSGETNVSSLLHHTVEFSVEVDAHPAPTVLWTKDNQTVAMGTTFITTRHHVFQHAQAGITSLSELGSKAVLCVSEGAPPPSVTWYTCHSSNRCNNVTGGWRSLSANPESGAPQQNTTEVEERGVTQVRSVLTLKSLSSLSAVRCEAKNSAGRRARDLRILSTSLLSQVAVLASVLVLVVIAVVFLIILIFLWRKKPRYEVRWKVIESVSPDGQQYTYLDPTQLPYNSTWEVPRDNIVIGQVLGSGAFGRVVEANVSDLLHSHSTTKVAIKMVKCSDSDGGYMDMNKESAQYVAMKELSYADIEPAVYETPYTPPDQQEASLLLSDSPLLTLNDLLSFSFQVSQAMDFLSNRNCVHRDLAARNVLVCEGKLVKICDFGLARDLMKDQDYIARGNSFLPVKWMAPESIFQNIYSSQSDVWSYGVLLWEIFSLGGSPYPDVPMTQEFYSALRRGYRMSRPDHAPDNIFDLMKQCWEEKPQFRPSFSSLVASVGNMLSDDYKKCYQQLTENFMKSENPAVVRSRLSPSIAVGDLTDGDTDTNGSPDPQVNSHLLKVEPEEAGPSHGTYIIPITDITIETSSGAALDAVSPQLSDTQDTAGTQEVTSSEDRQETEELPASSCKRDSNDNPPADMKTVIPTEPNMDVTSPMKLEMEEETLWKREVLELLRELILVQREIAKGQDPPDPPDPPLIRLNSVIQPNQTEVVLTAGSNFTLSCHGKGPVSWSSNALRKLDPKLSDVVEVPRSDPRQTGTYHCGYTNRSLEHLNTWIHLYINDPTDTSSVFVTPYKTLDVKEGQDFLFRCLLTDPSVTNLTLQPETSATCWKDGRRFKSKPLDLLVVSCKICHPPPVSVSHDEQVRLVGEKFEVTCLGSNPSHQFRLTWTQPNAETPNETESQQYVKGHLYINKTLTVSAVNATHSGTYTCTGDNDAGVATATTKLRLLDGPYLRIYLQQMGHANANTKTIADLVTNISSMPLKEQGELQANISSSSLEVNRELIINISTNRTDLDGDSSANISGSSIVEVYEGHDVMLTFVIESYPRIRNHHWTTPTNSNNNTVYQESYTVTGYRCGDISTYQVLPDDATSQEEEKEEIRKYLALDLSPGEDVTVECVTNNSMGESRQVFNPRGPPLILTQALIGALTTIAILLLLLFVVCYHWRQKPKYEIRWKIIESTNGNNYIFVDPTQLPYNYKWEFPRDKLRLGAVLGSGAFGKVVEATAYGLGTDTDVTRVAVKMLKPSAHSEEREALMSELKILSHLGYHDNIVNLLGACTKGGPMLMITEYCSHGDLLNFLRAHAQDFMASILSVDEVKGEAFYKNMANQHARLRSDSGISCCSEYQEMQPVLSPGQTHLDVQTDSLSVGDLMRFSYQVAQGLDFLSTRNCIHRDVAARNVLLTDHHVAKICDFGLARDIRNDDSYIVQGNARLPVKWMAPESIFQCVYTVQSDVWSYGVLLWEIFSLGKSPYPNVAVDTNFYKMIKDGRHMTQPDFAPLEMYQLMTLCWSLEPTDRPTFKMIGQLINRLLPSTKDTSPHYSDKLYRNIDECGEEDEEEEVRGGDALKRGEEERRQREHHDDDNADEEEPMIKNIYQLS</sequence>
<evidence type="ECO:0000256" key="26">
    <source>
        <dbReference type="PIRSR" id="PIRSR000615-4"/>
    </source>
</evidence>
<evidence type="ECO:0000256" key="19">
    <source>
        <dbReference type="ARBA" id="ARBA00023180"/>
    </source>
</evidence>
<dbReference type="GO" id="GO:0043408">
    <property type="term" value="P:regulation of MAPK cascade"/>
    <property type="evidence" value="ECO:0007669"/>
    <property type="project" value="TreeGrafter"/>
</dbReference>
<evidence type="ECO:0000256" key="20">
    <source>
        <dbReference type="ARBA" id="ARBA00023319"/>
    </source>
</evidence>
<evidence type="ECO:0000256" key="13">
    <source>
        <dbReference type="ARBA" id="ARBA00022843"/>
    </source>
</evidence>
<dbReference type="SUPFAM" id="SSF56112">
    <property type="entry name" value="Protein kinase-like (PK-like)"/>
    <property type="match status" value="2"/>
</dbReference>
<feature type="region of interest" description="Disordered" evidence="29">
    <location>
        <begin position="866"/>
        <end position="923"/>
    </location>
</feature>
<dbReference type="PROSITE" id="PS50011">
    <property type="entry name" value="PROTEIN_KINASE_DOM"/>
    <property type="match status" value="2"/>
</dbReference>
<evidence type="ECO:0000256" key="31">
    <source>
        <dbReference type="SAM" id="SignalP"/>
    </source>
</evidence>
<dbReference type="STRING" id="240159.A0A4V6AR79"/>
<feature type="binding site" evidence="25">
    <location>
        <position position="1458"/>
    </location>
    <ligand>
        <name>Mg(2+)</name>
        <dbReference type="ChEBI" id="CHEBI:18420"/>
    </ligand>
</feature>
<dbReference type="GO" id="GO:1990682">
    <property type="term" value="C:CSF1-CSF1R complex"/>
    <property type="evidence" value="ECO:0007669"/>
    <property type="project" value="TreeGrafter"/>
</dbReference>
<dbReference type="PANTHER" id="PTHR24416">
    <property type="entry name" value="TYROSINE-PROTEIN KINASE RECEPTOR"/>
    <property type="match status" value="1"/>
</dbReference>
<dbReference type="Gene3D" id="3.30.200.20">
    <property type="entry name" value="Phosphorylase Kinase, domain 1"/>
    <property type="match status" value="2"/>
</dbReference>
<dbReference type="InterPro" id="IPR013783">
    <property type="entry name" value="Ig-like_fold"/>
</dbReference>
<dbReference type="GO" id="GO:0001667">
    <property type="term" value="P:ameboidal-type cell migration"/>
    <property type="evidence" value="ECO:0007669"/>
    <property type="project" value="UniProtKB-ARBA"/>
</dbReference>
<evidence type="ECO:0000259" key="32">
    <source>
        <dbReference type="PROSITE" id="PS50011"/>
    </source>
</evidence>
<dbReference type="PIRSF" id="PIRSF000615">
    <property type="entry name" value="TyrPK_CSF1-R"/>
    <property type="match status" value="1"/>
</dbReference>
<dbReference type="EMBL" id="CM014092">
    <property type="protein sequence ID" value="TKS83452.1"/>
    <property type="molecule type" value="Genomic_DNA"/>
</dbReference>
<feature type="compositionally biased region" description="Polar residues" evidence="29">
    <location>
        <begin position="869"/>
        <end position="884"/>
    </location>
</feature>
<feature type="domain" description="Protein kinase" evidence="32">
    <location>
        <begin position="1479"/>
        <end position="1802"/>
    </location>
</feature>
<keyword evidence="11 24" id="KW-0067">ATP-binding</keyword>
<feature type="chain" id="PRO_5020994116" description="receptor protein-tyrosine kinase" evidence="31">
    <location>
        <begin position="43"/>
        <end position="1870"/>
    </location>
</feature>
<evidence type="ECO:0000256" key="18">
    <source>
        <dbReference type="ARBA" id="ARBA00023170"/>
    </source>
</evidence>
<feature type="binding site" evidence="25">
    <location>
        <position position="1671"/>
    </location>
    <ligand>
        <name>Mg(2+)</name>
        <dbReference type="ChEBI" id="CHEBI:18420"/>
    </ligand>
</feature>
<dbReference type="SMART" id="SM00409">
    <property type="entry name" value="IG"/>
    <property type="match status" value="3"/>
</dbReference>
<evidence type="ECO:0000256" key="17">
    <source>
        <dbReference type="ARBA" id="ARBA00023157"/>
    </source>
</evidence>
<evidence type="ECO:0000256" key="15">
    <source>
        <dbReference type="ARBA" id="ARBA00023136"/>
    </source>
</evidence>
<evidence type="ECO:0000256" key="11">
    <source>
        <dbReference type="ARBA" id="ARBA00022840"/>
    </source>
</evidence>
<keyword evidence="17" id="KW-1015">Disulfide bond</keyword>
<proteinExistence type="inferred from homology"/>
<keyword evidence="12 25" id="KW-0460">Magnesium</keyword>
<dbReference type="GO" id="GO:0030316">
    <property type="term" value="P:osteoclast differentiation"/>
    <property type="evidence" value="ECO:0007669"/>
    <property type="project" value="TreeGrafter"/>
</dbReference>
<dbReference type="PIRSF" id="PIRSF500951">
    <property type="entry name" value="SCGF_recepter"/>
    <property type="match status" value="1"/>
</dbReference>
<dbReference type="GO" id="GO:0038093">
    <property type="term" value="P:Fc receptor signaling pathway"/>
    <property type="evidence" value="ECO:0007669"/>
    <property type="project" value="InterPro"/>
</dbReference>
<dbReference type="InterPro" id="IPR017441">
    <property type="entry name" value="Protein_kinase_ATP_BS"/>
</dbReference>
<dbReference type="InterPro" id="IPR001245">
    <property type="entry name" value="Ser-Thr/Tyr_kinase_cat_dom"/>
</dbReference>
<dbReference type="GO" id="GO:0046872">
    <property type="term" value="F:metal ion binding"/>
    <property type="evidence" value="ECO:0007669"/>
    <property type="project" value="UniProtKB-KW"/>
</dbReference>
<feature type="domain" description="Ig-like" evidence="33">
    <location>
        <begin position="216"/>
        <end position="387"/>
    </location>
</feature>
<keyword evidence="31" id="KW-0732">Signal</keyword>
<feature type="domain" description="Protein kinase" evidence="32">
    <location>
        <begin position="519"/>
        <end position="776"/>
    </location>
</feature>
<dbReference type="SMART" id="SM00219">
    <property type="entry name" value="TyrKc"/>
    <property type="match status" value="2"/>
</dbReference>
<protein>
    <recommendedName>
        <fullName evidence="2">receptor protein-tyrosine kinase</fullName>
        <ecNumber evidence="2">2.7.10.1</ecNumber>
    </recommendedName>
    <alternativeName>
        <fullName evidence="21">Tyrosine-protein kinase Kit</fullName>
    </alternativeName>
</protein>
<dbReference type="PROSITE" id="PS00240">
    <property type="entry name" value="RECEPTOR_TYR_KIN_III"/>
    <property type="match status" value="1"/>
</dbReference>
<feature type="domain" description="Ig-like" evidence="33">
    <location>
        <begin position="1127"/>
        <end position="1219"/>
    </location>
</feature>
<keyword evidence="7 25" id="KW-0479">Metal-binding</keyword>
<evidence type="ECO:0000256" key="29">
    <source>
        <dbReference type="SAM" id="MobiDB-lite"/>
    </source>
</evidence>
<feature type="signal peptide" evidence="31">
    <location>
        <begin position="1"/>
        <end position="42"/>
    </location>
</feature>
<feature type="binding site" evidence="24">
    <location>
        <position position="1670"/>
    </location>
    <ligand>
        <name>ATP</name>
        <dbReference type="ChEBI" id="CHEBI:30616"/>
    </ligand>
</feature>
<feature type="compositionally biased region" description="Basic and acidic residues" evidence="29">
    <location>
        <begin position="1832"/>
        <end position="1853"/>
    </location>
</feature>
<feature type="binding site" evidence="24">
    <location>
        <begin position="1561"/>
        <end position="1567"/>
    </location>
    <ligand>
        <name>ATP</name>
        <dbReference type="ChEBI" id="CHEBI:30616"/>
    </ligand>
</feature>
<evidence type="ECO:0000256" key="8">
    <source>
        <dbReference type="ARBA" id="ARBA00022737"/>
    </source>
</evidence>
<evidence type="ECO:0000256" key="24">
    <source>
        <dbReference type="PIRSR" id="PIRSR000615-2"/>
    </source>
</evidence>
<feature type="binding site" evidence="24">
    <location>
        <begin position="1486"/>
        <end position="1493"/>
    </location>
    <ligand>
        <name>ATP</name>
        <dbReference type="ChEBI" id="CHEBI:30616"/>
    </ligand>
</feature>
<dbReference type="FunFam" id="3.30.200.20:FF:000025">
    <property type="entry name" value="Platelet-derived growth factor receptor alpha"/>
    <property type="match status" value="1"/>
</dbReference>
<feature type="compositionally biased region" description="Acidic residues" evidence="29">
    <location>
        <begin position="1822"/>
        <end position="1831"/>
    </location>
</feature>
<name>A0A4V6AR79_COLLU</name>
<keyword evidence="13" id="KW-0832">Ubl conjugation</keyword>
<feature type="binding site" evidence="25">
    <location>
        <position position="1684"/>
    </location>
    <ligand>
        <name>Mg(2+)</name>
        <dbReference type="ChEBI" id="CHEBI:18420"/>
    </ligand>
</feature>
<keyword evidence="4" id="KW-0597">Phosphoprotein</keyword>
<dbReference type="GO" id="GO:0043235">
    <property type="term" value="C:receptor complex"/>
    <property type="evidence" value="ECO:0007669"/>
    <property type="project" value="TreeGrafter"/>
</dbReference>
<dbReference type="InterPro" id="IPR036179">
    <property type="entry name" value="Ig-like_dom_sf"/>
</dbReference>
<dbReference type="CDD" id="cd00096">
    <property type="entry name" value="Ig"/>
    <property type="match status" value="2"/>
</dbReference>
<dbReference type="InterPro" id="IPR011009">
    <property type="entry name" value="Kinase-like_dom_sf"/>
</dbReference>
<dbReference type="GO" id="GO:0038109">
    <property type="term" value="P:Kit signaling pathway"/>
    <property type="evidence" value="ECO:0007669"/>
    <property type="project" value="InterPro"/>
</dbReference>
<keyword evidence="16" id="KW-0829">Tyrosine-protein kinase</keyword>
<evidence type="ECO:0000256" key="22">
    <source>
        <dbReference type="ARBA" id="ARBA00051243"/>
    </source>
</evidence>
<dbReference type="InterPro" id="IPR027263">
    <property type="entry name" value="SCGF_receptor"/>
</dbReference>
<dbReference type="GO" id="GO:0019838">
    <property type="term" value="F:growth factor binding"/>
    <property type="evidence" value="ECO:0007669"/>
    <property type="project" value="TreeGrafter"/>
</dbReference>
<keyword evidence="10" id="KW-0418">Kinase</keyword>
<dbReference type="GO" id="GO:0030335">
    <property type="term" value="P:positive regulation of cell migration"/>
    <property type="evidence" value="ECO:0007669"/>
    <property type="project" value="TreeGrafter"/>
</dbReference>
<keyword evidence="19" id="KW-0325">Glycoprotein</keyword>
<evidence type="ECO:0000256" key="4">
    <source>
        <dbReference type="ARBA" id="ARBA00022553"/>
    </source>
</evidence>
<evidence type="ECO:0000256" key="14">
    <source>
        <dbReference type="ARBA" id="ARBA00022989"/>
    </source>
</evidence>
<dbReference type="GO" id="GO:0005886">
    <property type="term" value="C:plasma membrane"/>
    <property type="evidence" value="ECO:0007669"/>
    <property type="project" value="UniProtKB-SubCell"/>
</dbReference>
<evidence type="ECO:0000256" key="27">
    <source>
        <dbReference type="PROSITE-ProRule" id="PRU10141"/>
    </source>
</evidence>
<dbReference type="InterPro" id="IPR007110">
    <property type="entry name" value="Ig-like_dom"/>
</dbReference>
<dbReference type="EC" id="2.7.10.1" evidence="2"/>
<dbReference type="InterPro" id="IPR008266">
    <property type="entry name" value="Tyr_kinase_AS"/>
</dbReference>
<dbReference type="PROSITE" id="PS50835">
    <property type="entry name" value="IG_LIKE"/>
    <property type="match status" value="2"/>
</dbReference>
<feature type="binding site" evidence="27">
    <location>
        <position position="553"/>
    </location>
    <ligand>
        <name>ATP</name>
        <dbReference type="ChEBI" id="CHEBI:30616"/>
    </ligand>
</feature>
<evidence type="ECO:0000256" key="1">
    <source>
        <dbReference type="ARBA" id="ARBA00004251"/>
    </source>
</evidence>
<dbReference type="SUPFAM" id="SSF48726">
    <property type="entry name" value="Immunoglobulin"/>
    <property type="match status" value="3"/>
</dbReference>
<evidence type="ECO:0000256" key="23">
    <source>
        <dbReference type="PIRSR" id="PIRSR000615-1"/>
    </source>
</evidence>